<evidence type="ECO:0000256" key="2">
    <source>
        <dbReference type="ARBA" id="ARBA00023002"/>
    </source>
</evidence>
<dbReference type="PROSITE" id="PS00061">
    <property type="entry name" value="ADH_SHORT"/>
    <property type="match status" value="1"/>
</dbReference>
<dbReference type="InterPro" id="IPR036291">
    <property type="entry name" value="NAD(P)-bd_dom_sf"/>
</dbReference>
<dbReference type="FunFam" id="3.40.50.720:FF:000084">
    <property type="entry name" value="Short-chain dehydrogenase reductase"/>
    <property type="match status" value="1"/>
</dbReference>
<dbReference type="InterPro" id="IPR020904">
    <property type="entry name" value="Sc_DH/Rdtase_CS"/>
</dbReference>
<dbReference type="Proteomes" id="UP000053171">
    <property type="component" value="Unassembled WGS sequence"/>
</dbReference>
<dbReference type="RefSeq" id="WP_055684254.1">
    <property type="nucleotide sequence ID" value="NZ_JBFBMA010000002.1"/>
</dbReference>
<evidence type="ECO:0000313" key="4">
    <source>
        <dbReference type="EMBL" id="OAX52830.1"/>
    </source>
</evidence>
<sequence length="253" mass="26723">MSAVLVTGAAGGIGSQLVRLLAEDGHHVWAADRVMPDPQGWPDPERITPAVLDVSAERDVVDLLRGIEESGQELSGVVHAAGIVHAASLLETSVQEWDEILAVNARAVFLVLRESAALMIRQRAQDPGNRRGIVTISSNAGRVPRTEFGAYGASKAAATSVTRSFGLQLARHGIRCNAVSPGTTRTPMVTSGWDGEDRSAVPVAGSPEDFRLGIPLGRIAEPADIAEVARFLVSERARHVSLQDVVVDGGATF</sequence>
<evidence type="ECO:0000256" key="1">
    <source>
        <dbReference type="ARBA" id="ARBA00006484"/>
    </source>
</evidence>
<comment type="caution">
    <text evidence="4">The sequence shown here is derived from an EMBL/GenBank/DDBJ whole genome shotgun (WGS) entry which is preliminary data.</text>
</comment>
<dbReference type="GO" id="GO:0008667">
    <property type="term" value="F:2,3-dihydro-2,3-dihydroxybenzoate dehydrogenase activity"/>
    <property type="evidence" value="ECO:0007669"/>
    <property type="project" value="InterPro"/>
</dbReference>
<keyword evidence="5" id="KW-1185">Reference proteome</keyword>
<accession>A0A199NVI8</accession>
<evidence type="ECO:0000313" key="5">
    <source>
        <dbReference type="Proteomes" id="UP000053171"/>
    </source>
</evidence>
<keyword evidence="2" id="KW-0560">Oxidoreductase</keyword>
<proteinExistence type="inferred from homology"/>
<dbReference type="PANTHER" id="PTHR42760">
    <property type="entry name" value="SHORT-CHAIN DEHYDROGENASES/REDUCTASES FAMILY MEMBER"/>
    <property type="match status" value="1"/>
</dbReference>
<dbReference type="Gene3D" id="3.40.50.720">
    <property type="entry name" value="NAD(P)-binding Rossmann-like Domain"/>
    <property type="match status" value="1"/>
</dbReference>
<dbReference type="PRINTS" id="PR01397">
    <property type="entry name" value="DHBDHDRGNASE"/>
</dbReference>
<dbReference type="InterPro" id="IPR003560">
    <property type="entry name" value="DHB_DH"/>
</dbReference>
<feature type="domain" description="Ketoreductase" evidence="3">
    <location>
        <begin position="2"/>
        <end position="143"/>
    </location>
</feature>
<dbReference type="AlphaFoldDB" id="A0A199NVI8"/>
<dbReference type="GO" id="GO:0019290">
    <property type="term" value="P:siderophore biosynthetic process"/>
    <property type="evidence" value="ECO:0007669"/>
    <property type="project" value="InterPro"/>
</dbReference>
<evidence type="ECO:0000259" key="3">
    <source>
        <dbReference type="SMART" id="SM00822"/>
    </source>
</evidence>
<dbReference type="SMART" id="SM00822">
    <property type="entry name" value="PKS_KR"/>
    <property type="match status" value="1"/>
</dbReference>
<dbReference type="InterPro" id="IPR002347">
    <property type="entry name" value="SDR_fam"/>
</dbReference>
<dbReference type="InterPro" id="IPR057326">
    <property type="entry name" value="KR_dom"/>
</dbReference>
<gene>
    <name evidence="4" type="ORF">AN277_0200090</name>
</gene>
<dbReference type="EMBL" id="LJBJ02000001">
    <property type="protein sequence ID" value="OAX52830.1"/>
    <property type="molecule type" value="Genomic_DNA"/>
</dbReference>
<dbReference type="SUPFAM" id="SSF51735">
    <property type="entry name" value="NAD(P)-binding Rossmann-fold domains"/>
    <property type="match status" value="1"/>
</dbReference>
<dbReference type="Pfam" id="PF13561">
    <property type="entry name" value="adh_short_C2"/>
    <property type="match status" value="1"/>
</dbReference>
<dbReference type="PANTHER" id="PTHR42760:SF115">
    <property type="entry name" value="3-OXOACYL-[ACYL-CARRIER-PROTEIN] REDUCTASE FABG"/>
    <property type="match status" value="1"/>
</dbReference>
<comment type="similarity">
    <text evidence="1">Belongs to the short-chain dehydrogenases/reductases (SDR) family.</text>
</comment>
<name>A0A199NVI8_9MICC</name>
<dbReference type="GO" id="GO:0016616">
    <property type="term" value="F:oxidoreductase activity, acting on the CH-OH group of donors, NAD or NADP as acceptor"/>
    <property type="evidence" value="ECO:0007669"/>
    <property type="project" value="TreeGrafter"/>
</dbReference>
<organism evidence="4 5">
    <name type="scientific">Rothia kristinae</name>
    <dbReference type="NCBI Taxonomy" id="37923"/>
    <lineage>
        <taxon>Bacteria</taxon>
        <taxon>Bacillati</taxon>
        <taxon>Actinomycetota</taxon>
        <taxon>Actinomycetes</taxon>
        <taxon>Micrococcales</taxon>
        <taxon>Micrococcaceae</taxon>
        <taxon>Rothia</taxon>
    </lineage>
</organism>
<reference evidence="4" key="1">
    <citation type="submission" date="2016-06" db="EMBL/GenBank/DDBJ databases">
        <title>Identification of putative biosynthetic pathways for the production of bioactive secondary metabolites by the marine actinomycete Kocuria kristinae RUTW2-3.</title>
        <authorList>
            <person name="Waterworth S.C."/>
            <person name="Walmsley T.A."/>
            <person name="Matongo T."/>
            <person name="Davies-Coleman M.T."/>
            <person name="Dorrington R.A."/>
        </authorList>
    </citation>
    <scope>NUCLEOTIDE SEQUENCE [LARGE SCALE GENOMIC DNA]</scope>
    <source>
        <strain evidence="4">RUTW2-3</strain>
    </source>
</reference>
<protein>
    <submittedName>
        <fullName evidence="4">2,3-dihydro-2,3-dihydroxybenzoate dehydrogenase</fullName>
    </submittedName>
</protein>